<keyword evidence="6 10" id="KW-0175">Coiled coil</keyword>
<dbReference type="SUPFAM" id="SSF144270">
    <property type="entry name" value="Eferin C-derminal domain-like"/>
    <property type="match status" value="1"/>
</dbReference>
<evidence type="ECO:0000256" key="7">
    <source>
        <dbReference type="ARBA" id="ARBA00023212"/>
    </source>
</evidence>
<dbReference type="RefSeq" id="XP_030295448.1">
    <property type="nucleotide sequence ID" value="XM_030439588.1"/>
</dbReference>
<dbReference type="GO" id="GO:0048788">
    <property type="term" value="C:cytoskeleton of presynaptic active zone"/>
    <property type="evidence" value="ECO:0007669"/>
    <property type="project" value="TreeGrafter"/>
</dbReference>
<dbReference type="PROSITE" id="PS51511">
    <property type="entry name" value="FIP_RBD"/>
    <property type="match status" value="1"/>
</dbReference>
<keyword evidence="5" id="KW-0770">Synapse</keyword>
<evidence type="ECO:0000256" key="4">
    <source>
        <dbReference type="ARBA" id="ARBA00022553"/>
    </source>
</evidence>
<evidence type="ECO:0000313" key="13">
    <source>
        <dbReference type="Ensembl" id="ENSSAUP00010029285.1"/>
    </source>
</evidence>
<dbReference type="Gene3D" id="1.10.287.1490">
    <property type="match status" value="1"/>
</dbReference>
<dbReference type="Proteomes" id="UP000472265">
    <property type="component" value="Chromosome 14"/>
</dbReference>
<evidence type="ECO:0000256" key="2">
    <source>
        <dbReference type="ARBA" id="ARBA00022448"/>
    </source>
</evidence>
<dbReference type="InterPro" id="IPR037245">
    <property type="entry name" value="FIP-RBD_C_sf"/>
</dbReference>
<accession>A0A671VS45</accession>
<keyword evidence="3" id="KW-0963">Cytoplasm</keyword>
<evidence type="ECO:0000256" key="5">
    <source>
        <dbReference type="ARBA" id="ARBA00023018"/>
    </source>
</evidence>
<keyword evidence="8" id="KW-0966">Cell projection</keyword>
<keyword evidence="2" id="KW-0813">Transport</keyword>
<keyword evidence="4" id="KW-0597">Phosphoprotein</keyword>
<dbReference type="GO" id="GO:0048167">
    <property type="term" value="P:regulation of synaptic plasticity"/>
    <property type="evidence" value="ECO:0007669"/>
    <property type="project" value="TreeGrafter"/>
</dbReference>
<evidence type="ECO:0000256" key="3">
    <source>
        <dbReference type="ARBA" id="ARBA00022490"/>
    </source>
</evidence>
<dbReference type="Ensembl" id="ENSSAUT00010030883.1">
    <property type="protein sequence ID" value="ENSSAUP00010029285.1"/>
    <property type="gene ID" value="ENSSAUG00010007647.1"/>
</dbReference>
<dbReference type="Gene3D" id="1.20.5.2440">
    <property type="match status" value="1"/>
</dbReference>
<feature type="compositionally biased region" description="Basic and acidic residues" evidence="11">
    <location>
        <begin position="825"/>
        <end position="850"/>
    </location>
</feature>
<feature type="domain" description="FIP-RBD" evidence="12">
    <location>
        <begin position="1079"/>
        <end position="1141"/>
    </location>
</feature>
<dbReference type="GO" id="GO:0007274">
    <property type="term" value="P:neuromuscular synaptic transmission"/>
    <property type="evidence" value="ECO:0007669"/>
    <property type="project" value="TreeGrafter"/>
</dbReference>
<feature type="coiled-coil region" evidence="10">
    <location>
        <begin position="529"/>
        <end position="811"/>
    </location>
</feature>
<feature type="region of interest" description="Disordered" evidence="11">
    <location>
        <begin position="1"/>
        <end position="57"/>
    </location>
</feature>
<dbReference type="SUPFAM" id="SSF90257">
    <property type="entry name" value="Myosin rod fragments"/>
    <property type="match status" value="1"/>
</dbReference>
<protein>
    <submittedName>
        <fullName evidence="13">ELKS/RAB6-interacting/CAST family member 1</fullName>
    </submittedName>
</protein>
<sequence length="1149" mass="130846">MYGSSRSVSKLDVVGSNGNGSVSGSPGRSPRLPRSPRLGHRRNSSSSSGGLTGSGKTLSMENIQSLNAAYATGGPMYFTDTADDPVGIGSLGSGLNPSLPKNTMTLGRAGARMPYGVRAAIMGSSPNINTGGGGAVMPSDAIAFGGEMQNQPSQASTVPHSMRQVREGAMSDLQTQLREVLRENELLRRDLEAKESKLSSSMNSIKTFWSPELKKERALRKDEATKMAVWKEQYRMVQEETQHFQCTIQALQDELRIQRDLNQLFQSDYSETGLLGGQSISPQEMTEENFLRLHSEFERQVKELFLLRKTVEEMELRIDTQKHTLTARDESIKKLLEMLQSKGLSSRATEEDHERTRRLADAEMTIHQLEGFLEQKDKEMLQLREELHRRYEAAPESTKTKALQTVIEMKDAKISSLERGLRELEEEVNMLKSNGALSSEEREEEIKQMEVYRSHSKFMKNKVEQLKEELTQSQSEKEELRQRANELQREVSAMEQAKQDLSRKDSELLAFRTKLETLNNQFSDSKQHVDVLKESLTAKEQRAAILQTEVDALRLRLEEKESLLSKKSQQISELTEEKSTQQGEISDLKDMLDVKERKVNVLQKKIENLQDQLRDKEKQLGGLKDRVKSLQTDTSNTDTALGTLEEALAEKERIIERLKEQREREDREKGEEIDSSKKELKELREKVSQLQADLADRETSVLDLKEKASSLASSALKKDNRLKSLEISLEQKKEECVKLDNQLKKAQSAAADSQANTELSERISCLEQEVDQHKEDAGKAQSEVERLLEILREMENEKNDKEKKIHELESFASRQMKDQTKKVANLKHKEQLEKSRNAQLVEDAKKREDNLNESSQQIKDTLRQKEERIEELEEALRESVQITAEREVVLAQEEQARTHSEKQVEDLLLAMDKVKQELEVMKAKLSSTQLSLAEKEGHLTSLRAERRKHLEEVLEMKQEALLAAISEKDANIALLELSSSKKKKTQEEVAALKREKDSLVHQLKQQTQNRMKLMADNYEDDHLKVTSPNSEQPNNHKPSPDQILSPLLDLNQNRSKLKLYISHLTSLCQERDPIILQDFAPPPAYHRSDSTSWNTQLHSMTQEQLEAELALCEREGAELQEYANQVLQQIADRCPDILEQVVNALEDSS</sequence>
<proteinExistence type="predicted"/>
<dbReference type="GeneID" id="115595301"/>
<dbReference type="GO" id="GO:0030424">
    <property type="term" value="C:axon"/>
    <property type="evidence" value="ECO:0007669"/>
    <property type="project" value="UniProtKB-SubCell"/>
</dbReference>
<reference evidence="13" key="3">
    <citation type="submission" date="2025-09" db="UniProtKB">
        <authorList>
            <consortium name="Ensembl"/>
        </authorList>
    </citation>
    <scope>IDENTIFICATION</scope>
</reference>
<evidence type="ECO:0000256" key="10">
    <source>
        <dbReference type="SAM" id="Coils"/>
    </source>
</evidence>
<feature type="compositionally biased region" description="Low complexity" evidence="11">
    <location>
        <begin position="14"/>
        <end position="36"/>
    </location>
</feature>
<dbReference type="Pfam" id="PF10174">
    <property type="entry name" value="Cast"/>
    <property type="match status" value="1"/>
</dbReference>
<evidence type="ECO:0000256" key="11">
    <source>
        <dbReference type="SAM" id="MobiDB-lite"/>
    </source>
</evidence>
<feature type="region of interest" description="Disordered" evidence="11">
    <location>
        <begin position="825"/>
        <end position="859"/>
    </location>
</feature>
<evidence type="ECO:0000256" key="1">
    <source>
        <dbReference type="ARBA" id="ARBA00004245"/>
    </source>
</evidence>
<reference evidence="13" key="1">
    <citation type="submission" date="2021-04" db="EMBL/GenBank/DDBJ databases">
        <authorList>
            <consortium name="Wellcome Sanger Institute Data Sharing"/>
        </authorList>
    </citation>
    <scope>NUCLEOTIDE SEQUENCE [LARGE SCALE GENOMIC DNA]</scope>
</reference>
<dbReference type="Pfam" id="PF09457">
    <property type="entry name" value="RBD-FIP"/>
    <property type="match status" value="1"/>
</dbReference>
<name>A0A671VS45_SPAAU</name>
<feature type="coiled-coil region" evidence="10">
    <location>
        <begin position="366"/>
        <end position="504"/>
    </location>
</feature>
<dbReference type="InterPro" id="IPR019018">
    <property type="entry name" value="Rab-bd_FIP-RBD"/>
</dbReference>
<keyword evidence="7" id="KW-0206">Cytoskeleton</keyword>
<organism evidence="13 14">
    <name type="scientific">Sparus aurata</name>
    <name type="common">Gilthead sea bream</name>
    <dbReference type="NCBI Taxonomy" id="8175"/>
    <lineage>
        <taxon>Eukaryota</taxon>
        <taxon>Metazoa</taxon>
        <taxon>Chordata</taxon>
        <taxon>Craniata</taxon>
        <taxon>Vertebrata</taxon>
        <taxon>Euteleostomi</taxon>
        <taxon>Actinopterygii</taxon>
        <taxon>Neopterygii</taxon>
        <taxon>Teleostei</taxon>
        <taxon>Neoteleostei</taxon>
        <taxon>Acanthomorphata</taxon>
        <taxon>Eupercaria</taxon>
        <taxon>Spariformes</taxon>
        <taxon>Sparidae</taxon>
        <taxon>Sparus</taxon>
    </lineage>
</organism>
<dbReference type="AlphaFoldDB" id="A0A671VS45"/>
<keyword evidence="14" id="KW-1185">Reference proteome</keyword>
<evidence type="ECO:0000256" key="9">
    <source>
        <dbReference type="ARBA" id="ARBA00034106"/>
    </source>
</evidence>
<feature type="compositionally biased region" description="Low complexity" evidence="11">
    <location>
        <begin position="44"/>
        <end position="57"/>
    </location>
</feature>
<evidence type="ECO:0000259" key="12">
    <source>
        <dbReference type="PROSITE" id="PS51511"/>
    </source>
</evidence>
<comment type="subcellular location">
    <subcellularLocation>
        <location evidence="1">Cytoplasm</location>
        <location evidence="1">Cytoskeleton</location>
    </subcellularLocation>
    <subcellularLocation>
        <location evidence="9">Presynapse</location>
    </subcellularLocation>
</comment>
<dbReference type="GeneTree" id="ENSGT00650000093320"/>
<dbReference type="GO" id="GO:0098882">
    <property type="term" value="F:structural constituent of presynaptic active zone"/>
    <property type="evidence" value="ECO:0007669"/>
    <property type="project" value="TreeGrafter"/>
</dbReference>
<gene>
    <name evidence="13" type="primary">LOC115595301</name>
</gene>
<dbReference type="PANTHER" id="PTHR18861:SF1">
    <property type="entry name" value="ELKS_RAB6-INTERACTING_CAST FAMILY MEMBER 1"/>
    <property type="match status" value="1"/>
</dbReference>
<feature type="coiled-coil region" evidence="10">
    <location>
        <begin position="170"/>
        <end position="197"/>
    </location>
</feature>
<dbReference type="PANTHER" id="PTHR18861">
    <property type="entry name" value="ELKS/RAB6-INTERACTING/CAST PROTEIN"/>
    <property type="match status" value="1"/>
</dbReference>
<reference evidence="13" key="2">
    <citation type="submission" date="2025-08" db="UniProtKB">
        <authorList>
            <consortium name="Ensembl"/>
        </authorList>
    </citation>
    <scope>IDENTIFICATION</scope>
</reference>
<evidence type="ECO:0000256" key="6">
    <source>
        <dbReference type="ARBA" id="ARBA00023054"/>
    </source>
</evidence>
<dbReference type="InterPro" id="IPR019323">
    <property type="entry name" value="ELKS/CAST"/>
</dbReference>
<evidence type="ECO:0000256" key="8">
    <source>
        <dbReference type="ARBA" id="ARBA00023273"/>
    </source>
</evidence>
<evidence type="ECO:0000313" key="14">
    <source>
        <dbReference type="Proteomes" id="UP000472265"/>
    </source>
</evidence>